<dbReference type="GO" id="GO:0016787">
    <property type="term" value="F:hydrolase activity"/>
    <property type="evidence" value="ECO:0007669"/>
    <property type="project" value="UniProtKB-KW"/>
</dbReference>
<dbReference type="Proteomes" id="UP000414233">
    <property type="component" value="Unassembled WGS sequence"/>
</dbReference>
<dbReference type="AlphaFoldDB" id="A0A5E4S689"/>
<keyword evidence="1" id="KW-0378">Hydrolase</keyword>
<dbReference type="EMBL" id="CABPRZ010000002">
    <property type="protein sequence ID" value="VVD71100.1"/>
    <property type="molecule type" value="Genomic_DNA"/>
</dbReference>
<keyword evidence="2" id="KW-1185">Reference proteome</keyword>
<protein>
    <submittedName>
        <fullName evidence="1">Hydrolase</fullName>
    </submittedName>
</protein>
<gene>
    <name evidence="1" type="ORF">PTE30175_00571</name>
</gene>
<sequence length="53" mass="6041">MTNPKVEGLTPQNCQLIFIDHQPQWVVRMTHVLPGGANHRNRRGHSSLARVQN</sequence>
<accession>A0A5E4S689</accession>
<proteinExistence type="predicted"/>
<evidence type="ECO:0000313" key="1">
    <source>
        <dbReference type="EMBL" id="VVD71100.1"/>
    </source>
</evidence>
<reference evidence="1 2" key="1">
    <citation type="submission" date="2019-08" db="EMBL/GenBank/DDBJ databases">
        <authorList>
            <person name="Peeters C."/>
        </authorList>
    </citation>
    <scope>NUCLEOTIDE SEQUENCE [LARGE SCALE GENOMIC DNA]</scope>
    <source>
        <strain evidence="1 2">LMG 30175</strain>
    </source>
</reference>
<organism evidence="1 2">
    <name type="scientific">Pandoraea terrae</name>
    <dbReference type="NCBI Taxonomy" id="1537710"/>
    <lineage>
        <taxon>Bacteria</taxon>
        <taxon>Pseudomonadati</taxon>
        <taxon>Pseudomonadota</taxon>
        <taxon>Betaproteobacteria</taxon>
        <taxon>Burkholderiales</taxon>
        <taxon>Burkholderiaceae</taxon>
        <taxon>Pandoraea</taxon>
    </lineage>
</organism>
<name>A0A5E4S689_9BURK</name>
<evidence type="ECO:0000313" key="2">
    <source>
        <dbReference type="Proteomes" id="UP000414233"/>
    </source>
</evidence>